<dbReference type="GO" id="GO:0016586">
    <property type="term" value="C:RSC-type complex"/>
    <property type="evidence" value="ECO:0007669"/>
    <property type="project" value="TreeGrafter"/>
</dbReference>
<dbReference type="GO" id="GO:0008270">
    <property type="term" value="F:zinc ion binding"/>
    <property type="evidence" value="ECO:0007669"/>
    <property type="project" value="UniProtKB-KW"/>
</dbReference>
<keyword evidence="2" id="KW-0479">Metal-binding</keyword>
<feature type="region of interest" description="Disordered" evidence="7">
    <location>
        <begin position="446"/>
        <end position="467"/>
    </location>
</feature>
<feature type="compositionally biased region" description="Basic and acidic residues" evidence="7">
    <location>
        <begin position="819"/>
        <end position="828"/>
    </location>
</feature>
<evidence type="ECO:0000256" key="6">
    <source>
        <dbReference type="ARBA" id="ARBA00023163"/>
    </source>
</evidence>
<dbReference type="AlphaFoldDB" id="A0AAD7VR02"/>
<dbReference type="GO" id="GO:0031490">
    <property type="term" value="F:chromatin DNA binding"/>
    <property type="evidence" value="ECO:0007669"/>
    <property type="project" value="TreeGrafter"/>
</dbReference>
<evidence type="ECO:0000256" key="5">
    <source>
        <dbReference type="ARBA" id="ARBA00023015"/>
    </source>
</evidence>
<feature type="region of interest" description="Disordered" evidence="7">
    <location>
        <begin position="269"/>
        <end position="360"/>
    </location>
</feature>
<feature type="compositionally biased region" description="Low complexity" evidence="7">
    <location>
        <begin position="276"/>
        <end position="292"/>
    </location>
</feature>
<evidence type="ECO:0000256" key="2">
    <source>
        <dbReference type="ARBA" id="ARBA00022723"/>
    </source>
</evidence>
<evidence type="ECO:0000313" key="9">
    <source>
        <dbReference type="EMBL" id="KAJ8099442.1"/>
    </source>
</evidence>
<evidence type="ECO:0000256" key="1">
    <source>
        <dbReference type="ARBA" id="ARBA00007416"/>
    </source>
</evidence>
<dbReference type="Pfam" id="PF09733">
    <property type="entry name" value="VEFS-Box"/>
    <property type="match status" value="1"/>
</dbReference>
<keyword evidence="6" id="KW-0804">Transcription</keyword>
<dbReference type="PROSITE" id="PS00028">
    <property type="entry name" value="ZINC_FINGER_C2H2_1"/>
    <property type="match status" value="1"/>
</dbReference>
<feature type="compositionally biased region" description="Basic and acidic residues" evidence="7">
    <location>
        <begin position="446"/>
        <end position="456"/>
    </location>
</feature>
<feature type="compositionally biased region" description="Low complexity" evidence="7">
    <location>
        <begin position="313"/>
        <end position="324"/>
    </location>
</feature>
<comment type="similarity">
    <text evidence="1">Belongs to the VEFS (VRN2-EMF2-FIS2-SU(Z)12) family.</text>
</comment>
<dbReference type="Proteomes" id="UP001217417">
    <property type="component" value="Unassembled WGS sequence"/>
</dbReference>
<evidence type="ECO:0000256" key="3">
    <source>
        <dbReference type="ARBA" id="ARBA00022771"/>
    </source>
</evidence>
<reference evidence="9" key="1">
    <citation type="submission" date="2023-03" db="EMBL/GenBank/DDBJ databases">
        <title>Near-Complete genome sequence of Lipomyces tetrasporous NRRL Y-64009, an oleaginous yeast capable of growing on lignocellulosic hydrolysates.</title>
        <authorList>
            <consortium name="Lawrence Berkeley National Laboratory"/>
            <person name="Jagtap S.S."/>
            <person name="Liu J.-J."/>
            <person name="Walukiewicz H.E."/>
            <person name="Pangilinan J."/>
            <person name="Lipzen A."/>
            <person name="Ahrendt S."/>
            <person name="Koriabine M."/>
            <person name="Cobaugh K."/>
            <person name="Salamov A."/>
            <person name="Yoshinaga Y."/>
            <person name="Ng V."/>
            <person name="Daum C."/>
            <person name="Grigoriev I.V."/>
            <person name="Slininger P.J."/>
            <person name="Dien B.S."/>
            <person name="Jin Y.-S."/>
            <person name="Rao C.V."/>
        </authorList>
    </citation>
    <scope>NUCLEOTIDE SEQUENCE</scope>
    <source>
        <strain evidence="9">NRRL Y-64009</strain>
    </source>
</reference>
<dbReference type="PANTHER" id="PTHR22597:SF0">
    <property type="entry name" value="POLYCOMB PROTEIN SUZ12"/>
    <property type="match status" value="1"/>
</dbReference>
<evidence type="ECO:0000256" key="4">
    <source>
        <dbReference type="ARBA" id="ARBA00022833"/>
    </source>
</evidence>
<dbReference type="RefSeq" id="XP_056042892.1">
    <property type="nucleotide sequence ID" value="XM_056185701.1"/>
</dbReference>
<feature type="domain" description="C2H2-type" evidence="8">
    <location>
        <begin position="498"/>
        <end position="520"/>
    </location>
</feature>
<sequence length="911" mass="101989">MDLYAGNSTLYRFIKQYRQPVFLDRNLNYLFDTRLSNGLPASGTPSDSGGQGPSSHSAPTRKWARQRRRRVAIEDICERLLANSVAESAVAAIAEPERSSFVMQPILKIEATGIVKLARSPRSHIGGTNVPLRPTSCSCEIKIHRMPVSLSGKRRAQELLFQSSETCTLIPMPASSSSSPLSSSSSNSTQSLSPPPREKPPIVTLIMNEPFYIKASTLTDTLTAAEELVYTVTLRLRSTSSHCEHSWPFMMESTPTSSPIKNGIIRRRQDNENPRSSKPSSPSPSPQGTRQSPRNRKPVTWAQKTNGKQSPPRRSNVAASAVASIRRRLGMSLRVSPSHTPSRSDGDADDEHDDDAETSDSAHDTLIELRAEWEFTLLSCPESGHVVQLQLYKNRKAQEVKSGSEIGVEIDMGWSVPSAKGNLKPKEEGKLDCELAVKVNGHVPSHGEGREVRDLSTGRLSTPTSDRELRGEGIVETRYHFATGVNKFRTYTLSGFGCPWCCDKDYHTCERLQFHFMTCHELFSFRLDQRQPLMMDVYITLTGEFLYERASTKVPDMRILQWLRPKSRFRLLDYLQGNSSWLQEGAAALAMQMPMNPFASAVLESRTRSHARQSSISSSTPGIDESVRFSMVSATQGYDVDTVPELPPKARRVFPVPDAGVELYTTKSKRLLKPGEEMSESEDDNDDSWLVHKHEETIDDFEDVTSSEKRFIKAWDRHIFEERPSSYRNVSDSLARFCRKNRGLLSDRSFLIELWKHCLNLVDCGIIEPACFYSCMQWLKAEQVLIGTTAESPDESGEEMDDAEETSNLRDGNSDGDGDERADCLDGDEKQEEDVESKEKGVLDDEQSDDEEDLDEQGELDDEEGGYYDEDEGQNDGEGEEDEVDEDGVEEHADEDEEEEGDNDVEGVEGQ</sequence>
<keyword evidence="3" id="KW-0863">Zinc-finger</keyword>
<keyword evidence="10" id="KW-1185">Reference proteome</keyword>
<name>A0AAD7VR02_9ASCO</name>
<feature type="region of interest" description="Disordered" evidence="7">
    <location>
        <begin position="172"/>
        <end position="201"/>
    </location>
</feature>
<gene>
    <name evidence="9" type="ORF">POJ06DRAFT_225123</name>
</gene>
<dbReference type="CDD" id="cd21552">
    <property type="entry name" value="VEFS-box_ctSUZ12-like"/>
    <property type="match status" value="1"/>
</dbReference>
<feature type="region of interest" description="Disordered" evidence="7">
    <location>
        <begin position="40"/>
        <end position="66"/>
    </location>
</feature>
<feature type="compositionally biased region" description="Acidic residues" evidence="7">
    <location>
        <begin position="792"/>
        <end position="805"/>
    </location>
</feature>
<accession>A0AAD7VR02</accession>
<evidence type="ECO:0000256" key="7">
    <source>
        <dbReference type="SAM" id="MobiDB-lite"/>
    </source>
</evidence>
<keyword evidence="4" id="KW-0862">Zinc</keyword>
<evidence type="ECO:0000313" key="10">
    <source>
        <dbReference type="Proteomes" id="UP001217417"/>
    </source>
</evidence>
<protein>
    <recommendedName>
        <fullName evidence="8">C2H2-type domain-containing protein</fullName>
    </recommendedName>
</protein>
<organism evidence="9 10">
    <name type="scientific">Lipomyces tetrasporus</name>
    <dbReference type="NCBI Taxonomy" id="54092"/>
    <lineage>
        <taxon>Eukaryota</taxon>
        <taxon>Fungi</taxon>
        <taxon>Dikarya</taxon>
        <taxon>Ascomycota</taxon>
        <taxon>Saccharomycotina</taxon>
        <taxon>Lipomycetes</taxon>
        <taxon>Lipomycetales</taxon>
        <taxon>Lipomycetaceae</taxon>
        <taxon>Lipomyces</taxon>
    </lineage>
</organism>
<dbReference type="EMBL" id="JARPMG010000007">
    <property type="protein sequence ID" value="KAJ8099442.1"/>
    <property type="molecule type" value="Genomic_DNA"/>
</dbReference>
<dbReference type="PANTHER" id="PTHR22597">
    <property type="entry name" value="POLYCOMB GROUP PROTEIN"/>
    <property type="match status" value="1"/>
</dbReference>
<keyword evidence="5" id="KW-0805">Transcription regulation</keyword>
<feature type="compositionally biased region" description="Polar residues" evidence="7">
    <location>
        <begin position="43"/>
        <end position="58"/>
    </location>
</feature>
<dbReference type="InterPro" id="IPR013087">
    <property type="entry name" value="Znf_C2H2_type"/>
</dbReference>
<feature type="compositionally biased region" description="Acidic residues" evidence="7">
    <location>
        <begin position="347"/>
        <end position="358"/>
    </location>
</feature>
<dbReference type="GeneID" id="80880867"/>
<feature type="compositionally biased region" description="Acidic residues" evidence="7">
    <location>
        <begin position="844"/>
        <end position="911"/>
    </location>
</feature>
<comment type="caution">
    <text evidence="9">The sequence shown here is derived from an EMBL/GenBank/DDBJ whole genome shotgun (WGS) entry which is preliminary data.</text>
</comment>
<proteinExistence type="inferred from homology"/>
<dbReference type="InterPro" id="IPR019135">
    <property type="entry name" value="Polycomb_protein_VEFS-Box"/>
</dbReference>
<evidence type="ECO:0000259" key="8">
    <source>
        <dbReference type="PROSITE" id="PS00028"/>
    </source>
</evidence>
<feature type="compositionally biased region" description="Low complexity" evidence="7">
    <location>
        <begin position="172"/>
        <end position="192"/>
    </location>
</feature>
<feature type="region of interest" description="Disordered" evidence="7">
    <location>
        <begin position="790"/>
        <end position="911"/>
    </location>
</feature>